<reference evidence="1" key="1">
    <citation type="journal article" date="2023" name="Mol. Phylogenet. Evol.">
        <title>Genome-scale phylogeny and comparative genomics of the fungal order Sordariales.</title>
        <authorList>
            <person name="Hensen N."/>
            <person name="Bonometti L."/>
            <person name="Westerberg I."/>
            <person name="Brannstrom I.O."/>
            <person name="Guillou S."/>
            <person name="Cros-Aarteil S."/>
            <person name="Calhoun S."/>
            <person name="Haridas S."/>
            <person name="Kuo A."/>
            <person name="Mondo S."/>
            <person name="Pangilinan J."/>
            <person name="Riley R."/>
            <person name="LaButti K."/>
            <person name="Andreopoulos B."/>
            <person name="Lipzen A."/>
            <person name="Chen C."/>
            <person name="Yan M."/>
            <person name="Daum C."/>
            <person name="Ng V."/>
            <person name="Clum A."/>
            <person name="Steindorff A."/>
            <person name="Ohm R.A."/>
            <person name="Martin F."/>
            <person name="Silar P."/>
            <person name="Natvig D.O."/>
            <person name="Lalanne C."/>
            <person name="Gautier V."/>
            <person name="Ament-Velasquez S.L."/>
            <person name="Kruys A."/>
            <person name="Hutchinson M.I."/>
            <person name="Powell A.J."/>
            <person name="Barry K."/>
            <person name="Miller A.N."/>
            <person name="Grigoriev I.V."/>
            <person name="Debuchy R."/>
            <person name="Gladieux P."/>
            <person name="Hiltunen Thoren M."/>
            <person name="Johannesson H."/>
        </authorList>
    </citation>
    <scope>NUCLEOTIDE SEQUENCE</scope>
    <source>
        <strain evidence="1">PSN309</strain>
    </source>
</reference>
<organism evidence="1 2">
    <name type="scientific">Podospora australis</name>
    <dbReference type="NCBI Taxonomy" id="1536484"/>
    <lineage>
        <taxon>Eukaryota</taxon>
        <taxon>Fungi</taxon>
        <taxon>Dikarya</taxon>
        <taxon>Ascomycota</taxon>
        <taxon>Pezizomycotina</taxon>
        <taxon>Sordariomycetes</taxon>
        <taxon>Sordariomycetidae</taxon>
        <taxon>Sordariales</taxon>
        <taxon>Podosporaceae</taxon>
        <taxon>Podospora</taxon>
    </lineage>
</organism>
<protein>
    <submittedName>
        <fullName evidence="1">Uncharacterized protein</fullName>
    </submittedName>
</protein>
<sequence length="203" mass="23161">MELPSFRLRGVCAAACFVSKLIKSPVSRWSPLIFFTIFFVSLVSSPSSIHPPLTKLSSKQCECTALGEPSFHLGDLPWSLFPLGWNAQRFLLLSRPPRLAEEMPSHAESAQTAESLGGLVRNFCQCPPMLGGDFLRFPFLRFLLATFWFFLKVRRESRKCLALSWRNLGIACFRRHTKHRKAWSKRQKPLSFTSVINSKTIKQ</sequence>
<dbReference type="AlphaFoldDB" id="A0AAN6WNS0"/>
<accession>A0AAN6WNS0</accession>
<reference evidence="1" key="2">
    <citation type="submission" date="2023-05" db="EMBL/GenBank/DDBJ databases">
        <authorList>
            <consortium name="Lawrence Berkeley National Laboratory"/>
            <person name="Steindorff A."/>
            <person name="Hensen N."/>
            <person name="Bonometti L."/>
            <person name="Westerberg I."/>
            <person name="Brannstrom I.O."/>
            <person name="Guillou S."/>
            <person name="Cros-Aarteil S."/>
            <person name="Calhoun S."/>
            <person name="Haridas S."/>
            <person name="Kuo A."/>
            <person name="Mondo S."/>
            <person name="Pangilinan J."/>
            <person name="Riley R."/>
            <person name="Labutti K."/>
            <person name="Andreopoulos B."/>
            <person name="Lipzen A."/>
            <person name="Chen C."/>
            <person name="Yanf M."/>
            <person name="Daum C."/>
            <person name="Ng V."/>
            <person name="Clum A."/>
            <person name="Ohm R."/>
            <person name="Martin F."/>
            <person name="Silar P."/>
            <person name="Natvig D."/>
            <person name="Lalanne C."/>
            <person name="Gautier V."/>
            <person name="Ament-Velasquez S.L."/>
            <person name="Kruys A."/>
            <person name="Hutchinson M.I."/>
            <person name="Powell A.J."/>
            <person name="Barry K."/>
            <person name="Miller A.N."/>
            <person name="Grigoriev I.V."/>
            <person name="Debuchy R."/>
            <person name="Gladieux P."/>
            <person name="Thoren M.H."/>
            <person name="Johannesson H."/>
        </authorList>
    </citation>
    <scope>NUCLEOTIDE SEQUENCE</scope>
    <source>
        <strain evidence="1">PSN309</strain>
    </source>
</reference>
<dbReference type="Proteomes" id="UP001302126">
    <property type="component" value="Unassembled WGS sequence"/>
</dbReference>
<dbReference type="EMBL" id="MU864453">
    <property type="protein sequence ID" value="KAK4185340.1"/>
    <property type="molecule type" value="Genomic_DNA"/>
</dbReference>
<gene>
    <name evidence="1" type="ORF">QBC35DRAFT_18123</name>
</gene>
<name>A0AAN6WNS0_9PEZI</name>
<keyword evidence="2" id="KW-1185">Reference proteome</keyword>
<evidence type="ECO:0000313" key="2">
    <source>
        <dbReference type="Proteomes" id="UP001302126"/>
    </source>
</evidence>
<proteinExistence type="predicted"/>
<comment type="caution">
    <text evidence="1">The sequence shown here is derived from an EMBL/GenBank/DDBJ whole genome shotgun (WGS) entry which is preliminary data.</text>
</comment>
<evidence type="ECO:0000313" key="1">
    <source>
        <dbReference type="EMBL" id="KAK4185340.1"/>
    </source>
</evidence>